<protein>
    <submittedName>
        <fullName evidence="3">Uncharacterized protein</fullName>
    </submittedName>
</protein>
<dbReference type="EMBL" id="AP019774">
    <property type="protein sequence ID" value="BCD69988.1"/>
    <property type="molecule type" value="Genomic_DNA"/>
</dbReference>
<evidence type="ECO:0000313" key="2">
    <source>
        <dbReference type="EMBL" id="BCD45807.1"/>
    </source>
</evidence>
<dbReference type="Proteomes" id="UP000317935">
    <property type="component" value="Chromosome"/>
</dbReference>
<proteinExistence type="predicted"/>
<dbReference type="AlphaFoldDB" id="A0A6J4CWW1"/>
<feature type="region of interest" description="Disordered" evidence="1">
    <location>
        <begin position="13"/>
        <end position="103"/>
    </location>
</feature>
<accession>A0A6J4CWW1</accession>
<dbReference type="Proteomes" id="UP000509742">
    <property type="component" value="Chromosome"/>
</dbReference>
<evidence type="ECO:0000313" key="5">
    <source>
        <dbReference type="Proteomes" id="UP000509742"/>
    </source>
</evidence>
<feature type="compositionally biased region" description="Basic and acidic residues" evidence="1">
    <location>
        <begin position="56"/>
        <end position="65"/>
    </location>
</feature>
<organism evidence="3 4">
    <name type="scientific">Helicobacter suis</name>
    <dbReference type="NCBI Taxonomy" id="104628"/>
    <lineage>
        <taxon>Bacteria</taxon>
        <taxon>Pseudomonadati</taxon>
        <taxon>Campylobacterota</taxon>
        <taxon>Epsilonproteobacteria</taxon>
        <taxon>Campylobacterales</taxon>
        <taxon>Helicobacteraceae</taxon>
        <taxon>Helicobacter</taxon>
    </lineage>
</organism>
<keyword evidence="5" id="KW-1185">Reference proteome</keyword>
<name>A0A6J4CWW1_9HELI</name>
<evidence type="ECO:0000313" key="3">
    <source>
        <dbReference type="EMBL" id="BCD69988.1"/>
    </source>
</evidence>
<evidence type="ECO:0000256" key="1">
    <source>
        <dbReference type="SAM" id="MobiDB-lite"/>
    </source>
</evidence>
<evidence type="ECO:0000313" key="4">
    <source>
        <dbReference type="Proteomes" id="UP000317935"/>
    </source>
</evidence>
<reference evidence="2 5" key="2">
    <citation type="submission" date="2020-04" db="EMBL/GenBank/DDBJ databases">
        <title>Genomic analysis of gastric non-Helicobacter pylori Helicobacters isolated in Japan.</title>
        <authorList>
            <person name="Suzuki M."/>
            <person name="Rimbara E."/>
        </authorList>
    </citation>
    <scope>NUCLEOTIDE SEQUENCE [LARGE SCALE GENOMIC DNA]</scope>
    <source>
        <strain evidence="2 5">NHP19-0020</strain>
    </source>
</reference>
<dbReference type="EMBL" id="AP023036">
    <property type="protein sequence ID" value="BCD45807.1"/>
    <property type="molecule type" value="Genomic_DNA"/>
</dbReference>
<sequence length="266" mass="30484">MGMGALFPMMMMSPLSSDHENSLKQTHQGLQADDDDDDNSPPTYYTRMEPVMLDTPQEHEKKEEQQLEQQFGGKAPKKPAPAPTPTDSVISSQDIHGSPLPNGVEIKRSDVLAALKNTQEAYAKNPAKPKESYYTLLNYCAKNDLFNELGAHLIINQAEQTRCKRMQKAYFHVLAEHYQELDQKKQVSVFLHDILLGCSTQIDQQKVLKSAFFKSLRPQIKSYRDKALLKRFLQEKPLDNDKLHALLNDSKLGERYYRCHYFINLP</sequence>
<gene>
    <name evidence="2" type="ORF">NHP190020_08460</name>
    <name evidence="3" type="ORF">SNTW_06330</name>
</gene>
<reference evidence="3 4" key="1">
    <citation type="submission" date="2019-06" db="EMBL/GenBank/DDBJ databases">
        <title>Complete genome sequence of Helicobacter suis SNTW101c.</title>
        <authorList>
            <person name="Rimbara E."/>
            <person name="Suzuki M."/>
            <person name="Matsui H."/>
            <person name="Nakamura M."/>
            <person name="Mori S."/>
            <person name="Shibayama K."/>
        </authorList>
    </citation>
    <scope>NUCLEOTIDE SEQUENCE [LARGE SCALE GENOMIC DNA]</scope>
    <source>
        <strain evidence="3 4">SNTW101c</strain>
    </source>
</reference>